<dbReference type="InterPro" id="IPR001628">
    <property type="entry name" value="Znf_hrmn_rcpt"/>
</dbReference>
<dbReference type="FunFam" id="3.30.50.10:FF:000030">
    <property type="entry name" value="Nuclear Hormone Receptor family"/>
    <property type="match status" value="1"/>
</dbReference>
<dbReference type="GO" id="GO:0003700">
    <property type="term" value="F:DNA-binding transcription factor activity"/>
    <property type="evidence" value="ECO:0007669"/>
    <property type="project" value="InterPro"/>
</dbReference>
<evidence type="ECO:0000256" key="4">
    <source>
        <dbReference type="ARBA" id="ARBA00022771"/>
    </source>
</evidence>
<organism evidence="14 15">
    <name type="scientific">Panagrellus redivivus</name>
    <name type="common">Microworm</name>
    <dbReference type="NCBI Taxonomy" id="6233"/>
    <lineage>
        <taxon>Eukaryota</taxon>
        <taxon>Metazoa</taxon>
        <taxon>Ecdysozoa</taxon>
        <taxon>Nematoda</taxon>
        <taxon>Chromadorea</taxon>
        <taxon>Rhabditida</taxon>
        <taxon>Tylenchina</taxon>
        <taxon>Panagrolaimomorpha</taxon>
        <taxon>Panagrolaimoidea</taxon>
        <taxon>Panagrolaimidae</taxon>
        <taxon>Panagrellus</taxon>
    </lineage>
</organism>
<dbReference type="Gene3D" id="3.30.50.10">
    <property type="entry name" value="Erythroid Transcription Factor GATA-1, subunit A"/>
    <property type="match status" value="1"/>
</dbReference>
<dbReference type="Pfam" id="PF00104">
    <property type="entry name" value="Hormone_recep"/>
    <property type="match status" value="1"/>
</dbReference>
<sequence>MMTESTSDDNASPEYVFCDDNIEQFTIIMNDDDGPNPKNCLVCGDPTKCYHYDVPSCSGCKTFFRRTVISGRSYGCKNKGKCLMKGKGRCRQCRFDKCVTIGMNPAAIALPKNVDLELIIQRVENRKRALLSASDVISLPSASASPEAEAVVPVKIVSNNLPQQMEYRDVDFLLFLESKVKKLRESSYNPPYMYTMRLKDFIMMDSELGKSDRYGNDTSWPITRTQKSYPNYGNTEKKPVIKHWLALDLFLNVDMAKTLPIFEQWEPNDKTSFVINAVVSTALLTQGYYSHEKHSDVVVFPDGFQLLWLAKSSELNKLETEIFVRIVQPIKRIDLTKEEYVLLKAIIFCNPAFNNISDAGQELLEKESERYTRTLLRYMQSIHGDSKGASRYAQVLQITEAMTYFAERNRDYQLIRCIRSVQEKVPSTRPPIFIVDESFQI</sequence>
<dbReference type="SMART" id="SM00399">
    <property type="entry name" value="ZnF_C4"/>
    <property type="match status" value="1"/>
</dbReference>
<dbReference type="GO" id="GO:0000978">
    <property type="term" value="F:RNA polymerase II cis-regulatory region sequence-specific DNA binding"/>
    <property type="evidence" value="ECO:0007669"/>
    <property type="project" value="InterPro"/>
</dbReference>
<name>A0A7E4WBQ7_PANRE</name>
<evidence type="ECO:0000256" key="9">
    <source>
        <dbReference type="ARBA" id="ARBA00023170"/>
    </source>
</evidence>
<keyword evidence="7 11" id="KW-0238">DNA-binding</keyword>
<dbReference type="CDD" id="cd06157">
    <property type="entry name" value="NR_LBD"/>
    <property type="match status" value="1"/>
</dbReference>
<dbReference type="PROSITE" id="PS51843">
    <property type="entry name" value="NR_LBD"/>
    <property type="match status" value="1"/>
</dbReference>
<dbReference type="Gene3D" id="1.10.565.10">
    <property type="entry name" value="Retinoid X Receptor"/>
    <property type="match status" value="1"/>
</dbReference>
<keyword evidence="8 11" id="KW-0804">Transcription</keyword>
<dbReference type="PANTHER" id="PTHR24083">
    <property type="entry name" value="NUCLEAR HORMONE RECEPTOR"/>
    <property type="match status" value="1"/>
</dbReference>
<evidence type="ECO:0000256" key="3">
    <source>
        <dbReference type="ARBA" id="ARBA00022723"/>
    </source>
</evidence>
<dbReference type="PROSITE" id="PS51030">
    <property type="entry name" value="NUCLEAR_REC_DBD_2"/>
    <property type="match status" value="1"/>
</dbReference>
<evidence type="ECO:0000313" key="15">
    <source>
        <dbReference type="WBParaSite" id="Pan_g897.t1"/>
    </source>
</evidence>
<dbReference type="SUPFAM" id="SSF48508">
    <property type="entry name" value="Nuclear receptor ligand-binding domain"/>
    <property type="match status" value="1"/>
</dbReference>
<keyword evidence="14" id="KW-1185">Reference proteome</keyword>
<dbReference type="SUPFAM" id="SSF57716">
    <property type="entry name" value="Glucocorticoid receptor-like (DNA-binding domain)"/>
    <property type="match status" value="1"/>
</dbReference>
<feature type="domain" description="NR LBD" evidence="13">
    <location>
        <begin position="203"/>
        <end position="435"/>
    </location>
</feature>
<evidence type="ECO:0000256" key="11">
    <source>
        <dbReference type="RuleBase" id="RU004334"/>
    </source>
</evidence>
<proteinExistence type="inferred from homology"/>
<keyword evidence="6 11" id="KW-0805">Transcription regulation</keyword>
<evidence type="ECO:0000256" key="1">
    <source>
        <dbReference type="ARBA" id="ARBA00004123"/>
    </source>
</evidence>
<evidence type="ECO:0000259" key="13">
    <source>
        <dbReference type="PROSITE" id="PS51843"/>
    </source>
</evidence>
<dbReference type="PRINTS" id="PR00047">
    <property type="entry name" value="STROIDFINGER"/>
</dbReference>
<evidence type="ECO:0000256" key="7">
    <source>
        <dbReference type="ARBA" id="ARBA00023125"/>
    </source>
</evidence>
<dbReference type="Proteomes" id="UP000492821">
    <property type="component" value="Unassembled WGS sequence"/>
</dbReference>
<dbReference type="WBParaSite" id="Pan_g897.t1">
    <property type="protein sequence ID" value="Pan_g897.t1"/>
    <property type="gene ID" value="Pan_g897"/>
</dbReference>
<accession>A0A7E4WBQ7</accession>
<reference evidence="14" key="1">
    <citation type="journal article" date="2013" name="Genetics">
        <title>The draft genome and transcriptome of Panagrellus redivivus are shaped by the harsh demands of a free-living lifestyle.</title>
        <authorList>
            <person name="Srinivasan J."/>
            <person name="Dillman A.R."/>
            <person name="Macchietto M.G."/>
            <person name="Heikkinen L."/>
            <person name="Lakso M."/>
            <person name="Fracchia K.M."/>
            <person name="Antoshechkin I."/>
            <person name="Mortazavi A."/>
            <person name="Wong G."/>
            <person name="Sternberg P.W."/>
        </authorList>
    </citation>
    <scope>NUCLEOTIDE SEQUENCE [LARGE SCALE GENOMIC DNA]</scope>
    <source>
        <strain evidence="14">MT8872</strain>
    </source>
</reference>
<keyword evidence="4 11" id="KW-0863">Zinc-finger</keyword>
<dbReference type="GO" id="GO:0008270">
    <property type="term" value="F:zinc ion binding"/>
    <property type="evidence" value="ECO:0007669"/>
    <property type="project" value="UniProtKB-KW"/>
</dbReference>
<evidence type="ECO:0000256" key="2">
    <source>
        <dbReference type="ARBA" id="ARBA00005993"/>
    </source>
</evidence>
<dbReference type="CDD" id="cd06960">
    <property type="entry name" value="NR_DBD_HNF4A"/>
    <property type="match status" value="1"/>
</dbReference>
<dbReference type="PROSITE" id="PS00031">
    <property type="entry name" value="NUCLEAR_REC_DBD_1"/>
    <property type="match status" value="1"/>
</dbReference>
<keyword evidence="9 11" id="KW-0675">Receptor</keyword>
<comment type="similarity">
    <text evidence="2 11">Belongs to the nuclear hormone receptor family.</text>
</comment>
<dbReference type="InterPro" id="IPR050274">
    <property type="entry name" value="Nuclear_hormone_rcpt_NR2"/>
</dbReference>
<keyword evidence="5 11" id="KW-0862">Zinc</keyword>
<dbReference type="InterPro" id="IPR013088">
    <property type="entry name" value="Znf_NHR/GATA"/>
</dbReference>
<evidence type="ECO:0000256" key="6">
    <source>
        <dbReference type="ARBA" id="ARBA00023015"/>
    </source>
</evidence>
<dbReference type="Pfam" id="PF00105">
    <property type="entry name" value="zf-C4"/>
    <property type="match status" value="1"/>
</dbReference>
<keyword evidence="3 11" id="KW-0479">Metal-binding</keyword>
<protein>
    <submittedName>
        <fullName evidence="15">Nuclear receptor domain-containing protein</fullName>
    </submittedName>
</protein>
<reference evidence="15" key="2">
    <citation type="submission" date="2020-10" db="UniProtKB">
        <authorList>
            <consortium name="WormBaseParasite"/>
        </authorList>
    </citation>
    <scope>IDENTIFICATION</scope>
</reference>
<dbReference type="InterPro" id="IPR049636">
    <property type="entry name" value="HNF4-like_DBD"/>
</dbReference>
<evidence type="ECO:0000313" key="14">
    <source>
        <dbReference type="Proteomes" id="UP000492821"/>
    </source>
</evidence>
<comment type="subcellular location">
    <subcellularLocation>
        <location evidence="1 11">Nucleus</location>
    </subcellularLocation>
</comment>
<feature type="domain" description="Nuclear receptor" evidence="12">
    <location>
        <begin position="37"/>
        <end position="110"/>
    </location>
</feature>
<evidence type="ECO:0000256" key="5">
    <source>
        <dbReference type="ARBA" id="ARBA00022833"/>
    </source>
</evidence>
<dbReference type="AlphaFoldDB" id="A0A7E4WBQ7"/>
<dbReference type="SMART" id="SM00430">
    <property type="entry name" value="HOLI"/>
    <property type="match status" value="1"/>
</dbReference>
<dbReference type="GO" id="GO:0005634">
    <property type="term" value="C:nucleus"/>
    <property type="evidence" value="ECO:0007669"/>
    <property type="project" value="UniProtKB-SubCell"/>
</dbReference>
<evidence type="ECO:0000256" key="8">
    <source>
        <dbReference type="ARBA" id="ARBA00023163"/>
    </source>
</evidence>
<dbReference type="InterPro" id="IPR035500">
    <property type="entry name" value="NHR-like_dom_sf"/>
</dbReference>
<dbReference type="InterPro" id="IPR000536">
    <property type="entry name" value="Nucl_hrmn_rcpt_lig-bd"/>
</dbReference>
<evidence type="ECO:0000259" key="12">
    <source>
        <dbReference type="PROSITE" id="PS51030"/>
    </source>
</evidence>
<evidence type="ECO:0000256" key="10">
    <source>
        <dbReference type="ARBA" id="ARBA00023242"/>
    </source>
</evidence>
<keyword evidence="10 11" id="KW-0539">Nucleus</keyword>